<feature type="domain" description="GST N-terminal" evidence="2">
    <location>
        <begin position="7"/>
        <end position="103"/>
    </location>
</feature>
<dbReference type="PANTHER" id="PTHR44051:SF8">
    <property type="entry name" value="GLUTATHIONE S-TRANSFERASE GSTA"/>
    <property type="match status" value="1"/>
</dbReference>
<dbReference type="SUPFAM" id="SSF47616">
    <property type="entry name" value="GST C-terminal domain-like"/>
    <property type="match status" value="1"/>
</dbReference>
<organism evidence="3 4">
    <name type="scientific">Marasmius crinis-equi</name>
    <dbReference type="NCBI Taxonomy" id="585013"/>
    <lineage>
        <taxon>Eukaryota</taxon>
        <taxon>Fungi</taxon>
        <taxon>Dikarya</taxon>
        <taxon>Basidiomycota</taxon>
        <taxon>Agaricomycotina</taxon>
        <taxon>Agaricomycetes</taxon>
        <taxon>Agaricomycetidae</taxon>
        <taxon>Agaricales</taxon>
        <taxon>Marasmiineae</taxon>
        <taxon>Marasmiaceae</taxon>
        <taxon>Marasmius</taxon>
    </lineage>
</organism>
<dbReference type="Pfam" id="PF13409">
    <property type="entry name" value="GST_N_2"/>
    <property type="match status" value="1"/>
</dbReference>
<reference evidence="3 4" key="1">
    <citation type="submission" date="2024-02" db="EMBL/GenBank/DDBJ databases">
        <title>A draft genome for the cacao thread blight pathogen Marasmius crinis-equi.</title>
        <authorList>
            <person name="Cohen S.P."/>
            <person name="Baruah I.K."/>
            <person name="Amoako-Attah I."/>
            <person name="Bukari Y."/>
            <person name="Meinhardt L.W."/>
            <person name="Bailey B.A."/>
        </authorList>
    </citation>
    <scope>NUCLEOTIDE SEQUENCE [LARGE SCALE GENOMIC DNA]</scope>
    <source>
        <strain evidence="3 4">GH-76</strain>
    </source>
</reference>
<dbReference type="SUPFAM" id="SSF52833">
    <property type="entry name" value="Thioredoxin-like"/>
    <property type="match status" value="1"/>
</dbReference>
<dbReference type="InterPro" id="IPR036282">
    <property type="entry name" value="Glutathione-S-Trfase_C_sf"/>
</dbReference>
<dbReference type="Proteomes" id="UP001465976">
    <property type="component" value="Unassembled WGS sequence"/>
</dbReference>
<dbReference type="PROSITE" id="PS50404">
    <property type="entry name" value="GST_NTER"/>
    <property type="match status" value="1"/>
</dbReference>
<comment type="similarity">
    <text evidence="1">Belongs to the GST superfamily.</text>
</comment>
<proteinExistence type="inferred from homology"/>
<dbReference type="EMBL" id="JBAHYK010000007">
    <property type="protein sequence ID" value="KAL0581633.1"/>
    <property type="molecule type" value="Genomic_DNA"/>
</dbReference>
<dbReference type="Gene3D" id="3.40.30.10">
    <property type="entry name" value="Glutaredoxin"/>
    <property type="match status" value="1"/>
</dbReference>
<sequence length="357" mass="39394">MATHTVPKAVLYYDPKSIWCCVAQMTLIEKGYGQDELDLKVVDLAKGENYGPPFLRLNPKGTVPTLVVPLDKTLSDNIESRYKAITESKAIVEFLDKSRSPLSRTHTTSDAPAPSLAPATIAFSATCKIIVDDILHSDAADPNKLFFLNARDDSSLRALSEIQAPHFKGKHDALVHLLSEAENGKVTVSEKVKELWKTKKDAVDVLLNVYDNASKSYDELDSDSKVKRDEYFKMAKTAWDTNVPKLLTKLNEEVIGPFALGEQLSIADLHLGPWLAVVARLAGAAPSDDGDTAIGKLEKHIGNGFSVPRSTLAIDLMKVEGDRPGSRSKLAAFWDTMRERPSWKKVYADGLAWMRKD</sequence>
<dbReference type="PANTHER" id="PTHR44051">
    <property type="entry name" value="GLUTATHIONE S-TRANSFERASE-RELATED"/>
    <property type="match status" value="1"/>
</dbReference>
<evidence type="ECO:0000313" key="3">
    <source>
        <dbReference type="EMBL" id="KAL0581633.1"/>
    </source>
</evidence>
<dbReference type="InterPro" id="IPR036249">
    <property type="entry name" value="Thioredoxin-like_sf"/>
</dbReference>
<comment type="caution">
    <text evidence="3">The sequence shown here is derived from an EMBL/GenBank/DDBJ whole genome shotgun (WGS) entry which is preliminary data.</text>
</comment>
<evidence type="ECO:0000256" key="1">
    <source>
        <dbReference type="ARBA" id="ARBA00007409"/>
    </source>
</evidence>
<protein>
    <recommendedName>
        <fullName evidence="2">GST N-terminal domain-containing protein</fullName>
    </recommendedName>
</protein>
<gene>
    <name evidence="3" type="ORF">V5O48_000449</name>
</gene>
<accession>A0ABR3G2E8</accession>
<evidence type="ECO:0000259" key="2">
    <source>
        <dbReference type="PROSITE" id="PS50404"/>
    </source>
</evidence>
<dbReference type="Gene3D" id="1.20.1050.10">
    <property type="match status" value="1"/>
</dbReference>
<evidence type="ECO:0000313" key="4">
    <source>
        <dbReference type="Proteomes" id="UP001465976"/>
    </source>
</evidence>
<dbReference type="InterPro" id="IPR004045">
    <property type="entry name" value="Glutathione_S-Trfase_N"/>
</dbReference>
<name>A0ABR3G2E8_9AGAR</name>
<dbReference type="CDD" id="cd00299">
    <property type="entry name" value="GST_C_family"/>
    <property type="match status" value="1"/>
</dbReference>
<keyword evidence="4" id="KW-1185">Reference proteome</keyword>